<protein>
    <submittedName>
        <fullName evidence="2">DNA primase</fullName>
    </submittedName>
</protein>
<dbReference type="Gene3D" id="6.10.140.360">
    <property type="match status" value="1"/>
</dbReference>
<dbReference type="GO" id="GO:0005524">
    <property type="term" value="F:ATP binding"/>
    <property type="evidence" value="ECO:0007669"/>
    <property type="project" value="InterPro"/>
</dbReference>
<dbReference type="PANTHER" id="PTHR30313">
    <property type="entry name" value="DNA PRIMASE"/>
    <property type="match status" value="1"/>
</dbReference>
<dbReference type="SMART" id="SM00493">
    <property type="entry name" value="TOPRIM"/>
    <property type="match status" value="1"/>
</dbReference>
<dbReference type="InterPro" id="IPR016136">
    <property type="entry name" value="DNA_helicase_N/primase_C"/>
</dbReference>
<dbReference type="InterPro" id="IPR036185">
    <property type="entry name" value="DNA_heli_DnaB-like_N_sf"/>
</dbReference>
<dbReference type="Pfam" id="PF13155">
    <property type="entry name" value="Toprim_2"/>
    <property type="match status" value="1"/>
</dbReference>
<dbReference type="PROSITE" id="PS50880">
    <property type="entry name" value="TOPRIM"/>
    <property type="match status" value="1"/>
</dbReference>
<reference evidence="2 3" key="1">
    <citation type="submission" date="2014-04" db="EMBL/GenBank/DDBJ databases">
        <title>Draft genome sequence of Bacillus azotoformans MEV2011, a (co-) denitrifying strain unable to grow in the presence of oxygen.</title>
        <authorList>
            <person name="Nielsen M."/>
            <person name="Schreiber L."/>
            <person name="Finster K."/>
            <person name="Schramm A."/>
        </authorList>
    </citation>
    <scope>NUCLEOTIDE SEQUENCE [LARGE SCALE GENOMIC DNA]</scope>
    <source>
        <strain evidence="2 3">MEV2011</strain>
    </source>
</reference>
<proteinExistence type="predicted"/>
<dbReference type="CDD" id="cd03364">
    <property type="entry name" value="TOPRIM_DnaG_primases"/>
    <property type="match status" value="1"/>
</dbReference>
<dbReference type="PANTHER" id="PTHR30313:SF2">
    <property type="entry name" value="DNA PRIMASE"/>
    <property type="match status" value="1"/>
</dbReference>
<dbReference type="Gene3D" id="1.10.860.10">
    <property type="entry name" value="DNAb Helicase, Chain A"/>
    <property type="match status" value="1"/>
</dbReference>
<evidence type="ECO:0000313" key="2">
    <source>
        <dbReference type="EMBL" id="KEF38155.1"/>
    </source>
</evidence>
<dbReference type="InterPro" id="IPR019475">
    <property type="entry name" value="DNA_primase_DnaB-bd"/>
</dbReference>
<dbReference type="InterPro" id="IPR034151">
    <property type="entry name" value="TOPRIM_DnaG_bac"/>
</dbReference>
<evidence type="ECO:0000313" key="3">
    <source>
        <dbReference type="Proteomes" id="UP000027936"/>
    </source>
</evidence>
<organism evidence="2 3">
    <name type="scientific">Schinkia azotoformans MEV2011</name>
    <dbReference type="NCBI Taxonomy" id="1348973"/>
    <lineage>
        <taxon>Bacteria</taxon>
        <taxon>Bacillati</taxon>
        <taxon>Bacillota</taxon>
        <taxon>Bacilli</taxon>
        <taxon>Bacillales</taxon>
        <taxon>Bacillaceae</taxon>
        <taxon>Calidifontibacillus/Schinkia group</taxon>
        <taxon>Schinkia</taxon>
    </lineage>
</organism>
<dbReference type="GO" id="GO:0016779">
    <property type="term" value="F:nucleotidyltransferase activity"/>
    <property type="evidence" value="ECO:0007669"/>
    <property type="project" value="InterPro"/>
</dbReference>
<dbReference type="EMBL" id="JJRY01000009">
    <property type="protein sequence ID" value="KEF38155.1"/>
    <property type="molecule type" value="Genomic_DNA"/>
</dbReference>
<dbReference type="SUPFAM" id="SSF48024">
    <property type="entry name" value="N-terminal domain of DnaB helicase"/>
    <property type="match status" value="1"/>
</dbReference>
<dbReference type="GO" id="GO:0005737">
    <property type="term" value="C:cytoplasm"/>
    <property type="evidence" value="ECO:0007669"/>
    <property type="project" value="TreeGrafter"/>
</dbReference>
<dbReference type="InterPro" id="IPR050219">
    <property type="entry name" value="DnaG_primase"/>
</dbReference>
<dbReference type="AlphaFoldDB" id="A0A072NY46"/>
<dbReference type="GO" id="GO:0003678">
    <property type="term" value="F:DNA helicase activity"/>
    <property type="evidence" value="ECO:0007669"/>
    <property type="project" value="InterPro"/>
</dbReference>
<feature type="domain" description="Toprim" evidence="1">
    <location>
        <begin position="1"/>
        <end position="80"/>
    </location>
</feature>
<dbReference type="Pfam" id="PF10410">
    <property type="entry name" value="DnaB_bind"/>
    <property type="match status" value="1"/>
</dbReference>
<gene>
    <name evidence="2" type="ORF">M670_02574</name>
</gene>
<dbReference type="GO" id="GO:0006269">
    <property type="term" value="P:DNA replication, synthesis of primer"/>
    <property type="evidence" value="ECO:0007669"/>
    <property type="project" value="TreeGrafter"/>
</dbReference>
<dbReference type="PATRIC" id="fig|1348973.3.peg.2492"/>
<dbReference type="Proteomes" id="UP000027936">
    <property type="component" value="Unassembled WGS sequence"/>
</dbReference>
<accession>A0A072NY46</accession>
<dbReference type="Gene3D" id="3.40.1360.10">
    <property type="match status" value="1"/>
</dbReference>
<sequence length="342" mass="38907">MILFEGYVDVIAAHRAGVENGVASLGTSLTDEQANIIRRNAENVTICYDSDSAGINAAYRAASVLTNAGCTVRVSKMPEGFDPDDYIRTYGYESFQNNVIGTSLTLMAFKIEFLRRGKNLQDEGELVAYIEEVLKEISLLPKAVERDRYLRALSEEFSISLDALKSEQYQIYRKLRKNKDISAFNRNNNNNYTKKIVAKKKLLPAYYNAERILLAHMLRSEDITIKVKEQIGCSFNIDVHNAIALFVYGYFEEGNAPDVGAILQRIEDEQLRRIVSELAMLNININISDEELSDYIKQVLNYPKWLKIKDIETEKLEALKQQDIITAAQLAKKIIELKKNLK</sequence>
<comment type="caution">
    <text evidence="2">The sequence shown here is derived from an EMBL/GenBank/DDBJ whole genome shotgun (WGS) entry which is preliminary data.</text>
</comment>
<dbReference type="SUPFAM" id="SSF56731">
    <property type="entry name" value="DNA primase core"/>
    <property type="match status" value="1"/>
</dbReference>
<name>A0A072NY46_SCHAZ</name>
<dbReference type="InterPro" id="IPR006171">
    <property type="entry name" value="TOPRIM_dom"/>
</dbReference>
<evidence type="ECO:0000259" key="1">
    <source>
        <dbReference type="PROSITE" id="PS50880"/>
    </source>
</evidence>